<dbReference type="GeneID" id="9585228"/>
<dbReference type="HOGENOM" id="CLU_1129627_0_0_1"/>
<dbReference type="KEGG" id="scm:SCHCO_01091971"/>
<sequence length="246" mass="27710">MPHAHLSRFEDSYPSVRYTAVEEKVSKLFERGSMALQRTDEDWELVETCCYAACPAFHDHLYAPADVERACTALATVNERTGTKFFNRSPVQCSPPSAGSSTAREVVLLVATVRARLEEHYPNLREGLADPDAPFCFTLNLCSATSDTAHLLSPMGMEEHELKKLVRTTVVVDVLFYHNDAPRYRRIQVMPEGWAGHIRAIHRPLTQAAFATTLAKTPPALLDLTKRERLFSRKCEAVKLVPLLWK</sequence>
<accession>D8PYK7</accession>
<reference evidence="1 2" key="1">
    <citation type="journal article" date="2010" name="Nat. Biotechnol.">
        <title>Genome sequence of the model mushroom Schizophyllum commune.</title>
        <authorList>
            <person name="Ohm R.A."/>
            <person name="de Jong J.F."/>
            <person name="Lugones L.G."/>
            <person name="Aerts A."/>
            <person name="Kothe E."/>
            <person name="Stajich J.E."/>
            <person name="de Vries R.P."/>
            <person name="Record E."/>
            <person name="Levasseur A."/>
            <person name="Baker S.E."/>
            <person name="Bartholomew K.A."/>
            <person name="Coutinho P.M."/>
            <person name="Erdmann S."/>
            <person name="Fowler T.J."/>
            <person name="Gathman A.C."/>
            <person name="Lombard V."/>
            <person name="Henrissat B."/>
            <person name="Knabe N."/>
            <person name="Kuees U."/>
            <person name="Lilly W.W."/>
            <person name="Lindquist E."/>
            <person name="Lucas S."/>
            <person name="Magnuson J.K."/>
            <person name="Piumi F."/>
            <person name="Raudaskoski M."/>
            <person name="Salamov A."/>
            <person name="Schmutz J."/>
            <person name="Schwarze F.W.M.R."/>
            <person name="vanKuyk P.A."/>
            <person name="Horton J.S."/>
            <person name="Grigoriev I.V."/>
            <person name="Woesten H.A.B."/>
        </authorList>
    </citation>
    <scope>NUCLEOTIDE SEQUENCE [LARGE SCALE GENOMIC DNA]</scope>
    <source>
        <strain evidence="2">H4-8 / FGSC 9210</strain>
    </source>
</reference>
<proteinExistence type="predicted"/>
<evidence type="ECO:0000313" key="2">
    <source>
        <dbReference type="Proteomes" id="UP000007431"/>
    </source>
</evidence>
<keyword evidence="2" id="KW-1185">Reference proteome</keyword>
<dbReference type="VEuPathDB" id="FungiDB:SCHCODRAFT_01091971"/>
<dbReference type="EMBL" id="GL377304">
    <property type="protein sequence ID" value="EFI98708.1"/>
    <property type="molecule type" value="Genomic_DNA"/>
</dbReference>
<name>D8PYK7_SCHCM</name>
<dbReference type="AlphaFoldDB" id="D8PYK7"/>
<dbReference type="InParanoid" id="D8PYK7"/>
<dbReference type="RefSeq" id="XP_003033611.1">
    <property type="nucleotide sequence ID" value="XM_003033565.1"/>
</dbReference>
<protein>
    <submittedName>
        <fullName evidence="1">Uncharacterized protein</fullName>
    </submittedName>
</protein>
<gene>
    <name evidence="1" type="ORF">SCHCODRAFT_233097</name>
</gene>
<organism evidence="2">
    <name type="scientific">Schizophyllum commune (strain H4-8 / FGSC 9210)</name>
    <name type="common">Split gill fungus</name>
    <dbReference type="NCBI Taxonomy" id="578458"/>
    <lineage>
        <taxon>Eukaryota</taxon>
        <taxon>Fungi</taxon>
        <taxon>Dikarya</taxon>
        <taxon>Basidiomycota</taxon>
        <taxon>Agaricomycotina</taxon>
        <taxon>Agaricomycetes</taxon>
        <taxon>Agaricomycetidae</taxon>
        <taxon>Agaricales</taxon>
        <taxon>Schizophyllaceae</taxon>
        <taxon>Schizophyllum</taxon>
    </lineage>
</organism>
<evidence type="ECO:0000313" key="1">
    <source>
        <dbReference type="EMBL" id="EFI98708.1"/>
    </source>
</evidence>
<dbReference type="Proteomes" id="UP000007431">
    <property type="component" value="Unassembled WGS sequence"/>
</dbReference>